<dbReference type="AlphaFoldDB" id="A0A4Y7RIQ4"/>
<evidence type="ECO:0000256" key="1">
    <source>
        <dbReference type="SAM" id="Phobius"/>
    </source>
</evidence>
<dbReference type="RefSeq" id="WP_134217255.1">
    <property type="nucleotide sequence ID" value="NZ_QFGA01000001.1"/>
</dbReference>
<dbReference type="Proteomes" id="UP000298324">
    <property type="component" value="Unassembled WGS sequence"/>
</dbReference>
<keyword evidence="3" id="KW-1185">Reference proteome</keyword>
<organism evidence="2 3">
    <name type="scientific">Pelotomaculum schinkii</name>
    <dbReference type="NCBI Taxonomy" id="78350"/>
    <lineage>
        <taxon>Bacteria</taxon>
        <taxon>Bacillati</taxon>
        <taxon>Bacillota</taxon>
        <taxon>Clostridia</taxon>
        <taxon>Eubacteriales</taxon>
        <taxon>Desulfotomaculaceae</taxon>
        <taxon>Pelotomaculum</taxon>
    </lineage>
</organism>
<feature type="transmembrane region" description="Helical" evidence="1">
    <location>
        <begin position="32"/>
        <end position="50"/>
    </location>
</feature>
<feature type="transmembrane region" description="Helical" evidence="1">
    <location>
        <begin position="5"/>
        <end position="26"/>
    </location>
</feature>
<evidence type="ECO:0000313" key="2">
    <source>
        <dbReference type="EMBL" id="TEB08582.1"/>
    </source>
</evidence>
<reference evidence="2 3" key="1">
    <citation type="journal article" date="2018" name="Environ. Microbiol.">
        <title>Novel energy conservation strategies and behaviour of Pelotomaculum schinkii driving syntrophic propionate catabolism.</title>
        <authorList>
            <person name="Hidalgo-Ahumada C.A.P."/>
            <person name="Nobu M.K."/>
            <person name="Narihiro T."/>
            <person name="Tamaki H."/>
            <person name="Liu W.T."/>
            <person name="Kamagata Y."/>
            <person name="Stams A.J.M."/>
            <person name="Imachi H."/>
            <person name="Sousa D.Z."/>
        </authorList>
    </citation>
    <scope>NUCLEOTIDE SEQUENCE [LARGE SCALE GENOMIC DNA]</scope>
    <source>
        <strain evidence="2 3">HH</strain>
    </source>
</reference>
<feature type="transmembrane region" description="Helical" evidence="1">
    <location>
        <begin position="90"/>
        <end position="108"/>
    </location>
</feature>
<accession>A0A4Y7RIQ4</accession>
<dbReference type="EMBL" id="QFGA01000001">
    <property type="protein sequence ID" value="TEB08582.1"/>
    <property type="molecule type" value="Genomic_DNA"/>
</dbReference>
<feature type="transmembrane region" description="Helical" evidence="1">
    <location>
        <begin position="129"/>
        <end position="154"/>
    </location>
</feature>
<feature type="transmembrane region" description="Helical" evidence="1">
    <location>
        <begin position="160"/>
        <end position="180"/>
    </location>
</feature>
<keyword evidence="1" id="KW-0812">Transmembrane</keyword>
<evidence type="ECO:0000313" key="3">
    <source>
        <dbReference type="Proteomes" id="UP000298324"/>
    </source>
</evidence>
<comment type="caution">
    <text evidence="2">The sequence shown here is derived from an EMBL/GenBank/DDBJ whole genome shotgun (WGS) entry which is preliminary data.</text>
</comment>
<keyword evidence="1" id="KW-1133">Transmembrane helix</keyword>
<feature type="transmembrane region" description="Helical" evidence="1">
    <location>
        <begin position="57"/>
        <end position="84"/>
    </location>
</feature>
<gene>
    <name evidence="2" type="ORF">Psch_02146</name>
</gene>
<sequence length="184" mass="20499">MKNKIVWFMVFSVIFLIISVILQFFKDGIIDPVRLLASAGGIGIAFFINIAPKKPIVLWIGLVLTALSMPIILVGVVLLILSIFSIHPTGGSMLGIYVLGIVIIFYLAKRFGVKHFFPDPVVDERIVLHYAWSGSLSFIFLNFLIIGAIIQPWIALDQLGLWIGILISGLLFWFASLVLLEMKK</sequence>
<proteinExistence type="predicted"/>
<keyword evidence="1" id="KW-0472">Membrane</keyword>
<name>A0A4Y7RIQ4_9FIRM</name>
<protein>
    <submittedName>
        <fullName evidence="2">Uncharacterized protein</fullName>
    </submittedName>
</protein>